<name>A0AB34LHK3_PARDI</name>
<dbReference type="Proteomes" id="UP000027850">
    <property type="component" value="Unassembled WGS sequence"/>
</dbReference>
<sequence length="90" mass="10756">MILNPLVMIFIQKEVNTYTDAVNWFKKNDIPLYGINENPDQSSWTTSPKPYCHIYIDDAALGCPLIQELNQRPYVDWYTVWKWLKEYKII</sequence>
<organism evidence="1 2">
    <name type="scientific">Parabacteroides distasonis str. 3776 D15 i</name>
    <dbReference type="NCBI Taxonomy" id="1339342"/>
    <lineage>
        <taxon>Bacteria</taxon>
        <taxon>Pseudomonadati</taxon>
        <taxon>Bacteroidota</taxon>
        <taxon>Bacteroidia</taxon>
        <taxon>Bacteroidales</taxon>
        <taxon>Tannerellaceae</taxon>
        <taxon>Parabacteroides</taxon>
    </lineage>
</organism>
<gene>
    <name evidence="1" type="ORF">M091_4577</name>
</gene>
<dbReference type="Gene3D" id="3.40.50.1000">
    <property type="entry name" value="HAD superfamily/HAD-like"/>
    <property type="match status" value="1"/>
</dbReference>
<evidence type="ECO:0000313" key="2">
    <source>
        <dbReference type="Proteomes" id="UP000027850"/>
    </source>
</evidence>
<evidence type="ECO:0000313" key="1">
    <source>
        <dbReference type="EMBL" id="KDS39270.1"/>
    </source>
</evidence>
<comment type="caution">
    <text evidence="1">The sequence shown here is derived from an EMBL/GenBank/DDBJ whole genome shotgun (WGS) entry which is preliminary data.</text>
</comment>
<proteinExistence type="predicted"/>
<dbReference type="InterPro" id="IPR023214">
    <property type="entry name" value="HAD_sf"/>
</dbReference>
<dbReference type="InterPro" id="IPR036412">
    <property type="entry name" value="HAD-like_sf"/>
</dbReference>
<accession>A0AB34LHK3</accession>
<protein>
    <submittedName>
        <fullName evidence="1">Uncharacterized protein</fullName>
    </submittedName>
</protein>
<dbReference type="SUPFAM" id="SSF56784">
    <property type="entry name" value="HAD-like"/>
    <property type="match status" value="1"/>
</dbReference>
<reference evidence="1 2" key="1">
    <citation type="submission" date="2014-04" db="EMBL/GenBank/DDBJ databases">
        <authorList>
            <person name="Sears C."/>
            <person name="Carroll K."/>
            <person name="Sack B.R."/>
            <person name="Qadri F."/>
            <person name="Myers L.L."/>
            <person name="Chung G.-T."/>
            <person name="Escheverria P."/>
            <person name="Fraser C.M."/>
            <person name="Sadzewicz L."/>
            <person name="Shefchek K.A."/>
            <person name="Tallon L."/>
            <person name="Das S.P."/>
            <person name="Daugherty S."/>
            <person name="Mongodin E.F."/>
        </authorList>
    </citation>
    <scope>NUCLEOTIDE SEQUENCE [LARGE SCALE GENOMIC DNA]</scope>
    <source>
        <strain evidence="1 2">3776 D15 i</strain>
    </source>
</reference>
<dbReference type="EMBL" id="JNHK01000058">
    <property type="protein sequence ID" value="KDS39270.1"/>
    <property type="molecule type" value="Genomic_DNA"/>
</dbReference>
<dbReference type="AlphaFoldDB" id="A0AB34LHK3"/>